<feature type="compositionally biased region" description="Polar residues" evidence="1">
    <location>
        <begin position="70"/>
        <end position="86"/>
    </location>
</feature>
<feature type="compositionally biased region" description="Low complexity" evidence="1">
    <location>
        <begin position="142"/>
        <end position="155"/>
    </location>
</feature>
<dbReference type="AlphaFoldDB" id="A0A0C3PZN0"/>
<gene>
    <name evidence="2" type="ORF">M407DRAFT_35082</name>
</gene>
<keyword evidence="3" id="KW-1185">Reference proteome</keyword>
<dbReference type="Proteomes" id="UP000054248">
    <property type="component" value="Unassembled WGS sequence"/>
</dbReference>
<sequence length="175" mass="18317">MVGGGGLWGQLASLAPQPPPPTVEGGRGWRPASPAPQAPPPICLTCTSTPRKNYDAQTDPNDGPKATATAAVQTEGSSAINDESSPQNIFEPFKLSYTCGCVVHMTNPPWICPTCGGGVFDVHSFDNSSLLTNSGSKEPPLSQTSSSGQEQQTPTNPEPKVDEDDDSRIVSVYFG</sequence>
<feature type="compositionally biased region" description="Pro residues" evidence="1">
    <location>
        <begin position="33"/>
        <end position="42"/>
    </location>
</feature>
<reference evidence="3" key="2">
    <citation type="submission" date="2015-01" db="EMBL/GenBank/DDBJ databases">
        <title>Evolutionary Origins and Diversification of the Mycorrhizal Mutualists.</title>
        <authorList>
            <consortium name="DOE Joint Genome Institute"/>
            <consortium name="Mycorrhizal Genomics Consortium"/>
            <person name="Kohler A."/>
            <person name="Kuo A."/>
            <person name="Nagy L.G."/>
            <person name="Floudas D."/>
            <person name="Copeland A."/>
            <person name="Barry K.W."/>
            <person name="Cichocki N."/>
            <person name="Veneault-Fourrey C."/>
            <person name="LaButti K."/>
            <person name="Lindquist E.A."/>
            <person name="Lipzen A."/>
            <person name="Lundell T."/>
            <person name="Morin E."/>
            <person name="Murat C."/>
            <person name="Riley R."/>
            <person name="Ohm R."/>
            <person name="Sun H."/>
            <person name="Tunlid A."/>
            <person name="Henrissat B."/>
            <person name="Grigoriev I.V."/>
            <person name="Hibbett D.S."/>
            <person name="Martin F."/>
        </authorList>
    </citation>
    <scope>NUCLEOTIDE SEQUENCE [LARGE SCALE GENOMIC DNA]</scope>
    <source>
        <strain evidence="3">MUT 4182</strain>
    </source>
</reference>
<reference evidence="2 3" key="1">
    <citation type="submission" date="2014-04" db="EMBL/GenBank/DDBJ databases">
        <authorList>
            <consortium name="DOE Joint Genome Institute"/>
            <person name="Kuo A."/>
            <person name="Girlanda M."/>
            <person name="Perotto S."/>
            <person name="Kohler A."/>
            <person name="Nagy L.G."/>
            <person name="Floudas D."/>
            <person name="Copeland A."/>
            <person name="Barry K.W."/>
            <person name="Cichocki N."/>
            <person name="Veneault-Fourrey C."/>
            <person name="LaButti K."/>
            <person name="Lindquist E.A."/>
            <person name="Lipzen A."/>
            <person name="Lundell T."/>
            <person name="Morin E."/>
            <person name="Murat C."/>
            <person name="Sun H."/>
            <person name="Tunlid A."/>
            <person name="Henrissat B."/>
            <person name="Grigoriev I.V."/>
            <person name="Hibbett D.S."/>
            <person name="Martin F."/>
            <person name="Nordberg H.P."/>
            <person name="Cantor M.N."/>
            <person name="Hua S.X."/>
        </authorList>
    </citation>
    <scope>NUCLEOTIDE SEQUENCE [LARGE SCALE GENOMIC DNA]</scope>
    <source>
        <strain evidence="2 3">MUT 4182</strain>
    </source>
</reference>
<evidence type="ECO:0000313" key="3">
    <source>
        <dbReference type="Proteomes" id="UP000054248"/>
    </source>
</evidence>
<name>A0A0C3PZN0_9AGAM</name>
<dbReference type="HOGENOM" id="CLU_102309_0_0_1"/>
<protein>
    <submittedName>
        <fullName evidence="2">Uncharacterized protein</fullName>
    </submittedName>
</protein>
<feature type="region of interest" description="Disordered" evidence="1">
    <location>
        <begin position="1"/>
        <end position="86"/>
    </location>
</feature>
<dbReference type="EMBL" id="KN824169">
    <property type="protein sequence ID" value="KIO15361.1"/>
    <property type="molecule type" value="Genomic_DNA"/>
</dbReference>
<feature type="region of interest" description="Disordered" evidence="1">
    <location>
        <begin position="131"/>
        <end position="167"/>
    </location>
</feature>
<organism evidence="2 3">
    <name type="scientific">Tulasnella calospora MUT 4182</name>
    <dbReference type="NCBI Taxonomy" id="1051891"/>
    <lineage>
        <taxon>Eukaryota</taxon>
        <taxon>Fungi</taxon>
        <taxon>Dikarya</taxon>
        <taxon>Basidiomycota</taxon>
        <taxon>Agaricomycotina</taxon>
        <taxon>Agaricomycetes</taxon>
        <taxon>Cantharellales</taxon>
        <taxon>Tulasnellaceae</taxon>
        <taxon>Tulasnella</taxon>
    </lineage>
</organism>
<proteinExistence type="predicted"/>
<evidence type="ECO:0000256" key="1">
    <source>
        <dbReference type="SAM" id="MobiDB-lite"/>
    </source>
</evidence>
<accession>A0A0C3PZN0</accession>
<feature type="compositionally biased region" description="Polar residues" evidence="1">
    <location>
        <begin position="45"/>
        <end position="60"/>
    </location>
</feature>
<evidence type="ECO:0000313" key="2">
    <source>
        <dbReference type="EMBL" id="KIO15361.1"/>
    </source>
</evidence>